<keyword evidence="7" id="KW-1133">Transmembrane helix</keyword>
<keyword evidence="5 9" id="KW-0418">Kinase</keyword>
<dbReference type="AlphaFoldDB" id="A4A2T7"/>
<dbReference type="InterPro" id="IPR000719">
    <property type="entry name" value="Prot_kinase_dom"/>
</dbReference>
<keyword evidence="4" id="KW-0547">Nucleotide-binding</keyword>
<dbReference type="STRING" id="314230.DSM3645_11621"/>
<feature type="transmembrane region" description="Helical" evidence="7">
    <location>
        <begin position="490"/>
        <end position="511"/>
    </location>
</feature>
<dbReference type="Gene3D" id="1.10.510.10">
    <property type="entry name" value="Transferase(Phosphotransferase) domain 1"/>
    <property type="match status" value="1"/>
</dbReference>
<evidence type="ECO:0000256" key="3">
    <source>
        <dbReference type="ARBA" id="ARBA00022679"/>
    </source>
</evidence>
<feature type="domain" description="Protein kinase" evidence="8">
    <location>
        <begin position="92"/>
        <end position="354"/>
    </location>
</feature>
<dbReference type="FunFam" id="1.10.510.10:FF:000021">
    <property type="entry name" value="Serine/threonine protein kinase"/>
    <property type="match status" value="1"/>
</dbReference>
<reference evidence="9 10" key="1">
    <citation type="submission" date="2006-02" db="EMBL/GenBank/DDBJ databases">
        <authorList>
            <person name="Amann R."/>
            <person name="Ferriera S."/>
            <person name="Johnson J."/>
            <person name="Kravitz S."/>
            <person name="Halpern A."/>
            <person name="Remington K."/>
            <person name="Beeson K."/>
            <person name="Tran B."/>
            <person name="Rogers Y.-H."/>
            <person name="Friedman R."/>
            <person name="Venter J.C."/>
        </authorList>
    </citation>
    <scope>NUCLEOTIDE SEQUENCE [LARGE SCALE GENOMIC DNA]</scope>
    <source>
        <strain evidence="9 10">DSM 3645</strain>
    </source>
</reference>
<dbReference type="Proteomes" id="UP000004358">
    <property type="component" value="Unassembled WGS sequence"/>
</dbReference>
<dbReference type="PROSITE" id="PS00108">
    <property type="entry name" value="PROTEIN_KINASE_ST"/>
    <property type="match status" value="1"/>
</dbReference>
<evidence type="ECO:0000313" key="10">
    <source>
        <dbReference type="Proteomes" id="UP000004358"/>
    </source>
</evidence>
<accession>A4A2T7</accession>
<evidence type="ECO:0000256" key="1">
    <source>
        <dbReference type="ARBA" id="ARBA00012513"/>
    </source>
</evidence>
<keyword evidence="7" id="KW-0812">Transmembrane</keyword>
<comment type="caution">
    <text evidence="9">The sequence shown here is derived from an EMBL/GenBank/DDBJ whole genome shotgun (WGS) entry which is preliminary data.</text>
</comment>
<feature type="transmembrane region" description="Helical" evidence="7">
    <location>
        <begin position="517"/>
        <end position="538"/>
    </location>
</feature>
<evidence type="ECO:0000256" key="5">
    <source>
        <dbReference type="ARBA" id="ARBA00022777"/>
    </source>
</evidence>
<feature type="transmembrane region" description="Helical" evidence="7">
    <location>
        <begin position="465"/>
        <end position="483"/>
    </location>
</feature>
<keyword evidence="2 9" id="KW-0723">Serine/threonine-protein kinase</keyword>
<keyword evidence="7" id="KW-0472">Membrane</keyword>
<dbReference type="SMART" id="SM00220">
    <property type="entry name" value="S_TKc"/>
    <property type="match status" value="1"/>
</dbReference>
<organism evidence="9 10">
    <name type="scientific">Blastopirellula marina DSM 3645</name>
    <dbReference type="NCBI Taxonomy" id="314230"/>
    <lineage>
        <taxon>Bacteria</taxon>
        <taxon>Pseudomonadati</taxon>
        <taxon>Planctomycetota</taxon>
        <taxon>Planctomycetia</taxon>
        <taxon>Pirellulales</taxon>
        <taxon>Pirellulaceae</taxon>
        <taxon>Blastopirellula</taxon>
    </lineage>
</organism>
<dbReference type="EC" id="2.7.11.1" evidence="1"/>
<feature type="transmembrane region" description="Helical" evidence="7">
    <location>
        <begin position="379"/>
        <end position="401"/>
    </location>
</feature>
<dbReference type="HOGENOM" id="CLU_033241_0_0_0"/>
<protein>
    <recommendedName>
        <fullName evidence="1">non-specific serine/threonine protein kinase</fullName>
        <ecNumber evidence="1">2.7.11.1</ecNumber>
    </recommendedName>
</protein>
<dbReference type="SUPFAM" id="SSF56112">
    <property type="entry name" value="Protein kinase-like (PK-like)"/>
    <property type="match status" value="1"/>
</dbReference>
<dbReference type="PANTHER" id="PTHR43289:SF6">
    <property type="entry name" value="SERINE_THREONINE-PROTEIN KINASE NEKL-3"/>
    <property type="match status" value="1"/>
</dbReference>
<dbReference type="GO" id="GO:0005524">
    <property type="term" value="F:ATP binding"/>
    <property type="evidence" value="ECO:0007669"/>
    <property type="project" value="UniProtKB-KW"/>
</dbReference>
<dbReference type="GO" id="GO:0004674">
    <property type="term" value="F:protein serine/threonine kinase activity"/>
    <property type="evidence" value="ECO:0007669"/>
    <property type="project" value="UniProtKB-KW"/>
</dbReference>
<name>A4A2T7_9BACT</name>
<evidence type="ECO:0000256" key="4">
    <source>
        <dbReference type="ARBA" id="ARBA00022741"/>
    </source>
</evidence>
<proteinExistence type="predicted"/>
<evidence type="ECO:0000256" key="7">
    <source>
        <dbReference type="SAM" id="Phobius"/>
    </source>
</evidence>
<gene>
    <name evidence="9" type="ORF">DSM3645_11621</name>
</gene>
<dbReference type="eggNOG" id="COG0515">
    <property type="taxonomic scope" value="Bacteria"/>
</dbReference>
<dbReference type="InterPro" id="IPR008271">
    <property type="entry name" value="Ser/Thr_kinase_AS"/>
</dbReference>
<evidence type="ECO:0000256" key="6">
    <source>
        <dbReference type="ARBA" id="ARBA00022840"/>
    </source>
</evidence>
<dbReference type="PANTHER" id="PTHR43289">
    <property type="entry name" value="MITOGEN-ACTIVATED PROTEIN KINASE KINASE KINASE 20-RELATED"/>
    <property type="match status" value="1"/>
</dbReference>
<dbReference type="SUPFAM" id="SSF103473">
    <property type="entry name" value="MFS general substrate transporter"/>
    <property type="match status" value="1"/>
</dbReference>
<keyword evidence="3" id="KW-0808">Transferase</keyword>
<dbReference type="PROSITE" id="PS50011">
    <property type="entry name" value="PROTEIN_KINASE_DOM"/>
    <property type="match status" value="1"/>
</dbReference>
<dbReference type="InterPro" id="IPR036259">
    <property type="entry name" value="MFS_trans_sf"/>
</dbReference>
<dbReference type="EMBL" id="AANZ01000051">
    <property type="protein sequence ID" value="EAQ76913.1"/>
    <property type="molecule type" value="Genomic_DNA"/>
</dbReference>
<dbReference type="Pfam" id="PF00069">
    <property type="entry name" value="Pkinase"/>
    <property type="match status" value="1"/>
</dbReference>
<evidence type="ECO:0000313" key="9">
    <source>
        <dbReference type="EMBL" id="EAQ76913.1"/>
    </source>
</evidence>
<dbReference type="InterPro" id="IPR011009">
    <property type="entry name" value="Kinase-like_dom_sf"/>
</dbReference>
<dbReference type="CDD" id="cd14014">
    <property type="entry name" value="STKc_PknB_like"/>
    <property type="match status" value="1"/>
</dbReference>
<feature type="transmembrane region" description="Helical" evidence="7">
    <location>
        <begin position="407"/>
        <end position="429"/>
    </location>
</feature>
<evidence type="ECO:0000256" key="2">
    <source>
        <dbReference type="ARBA" id="ARBA00022527"/>
    </source>
</evidence>
<keyword evidence="6" id="KW-0067">ATP-binding</keyword>
<dbReference type="Gene3D" id="3.30.200.20">
    <property type="entry name" value="Phosphorylase Kinase, domain 1"/>
    <property type="match status" value="1"/>
</dbReference>
<feature type="transmembrane region" description="Helical" evidence="7">
    <location>
        <begin position="441"/>
        <end position="459"/>
    </location>
</feature>
<evidence type="ECO:0000259" key="8">
    <source>
        <dbReference type="PROSITE" id="PS50011"/>
    </source>
</evidence>
<sequence length="546" mass="59964">MPMTPEDYQQACDAFDHASQLSPAERSGWLAAHFADRADLRQQVAAMLSQADDSRLDHSPLDAVLTPDSPTIGWDTVTAVPLSADKIQVTGYEIEAEIARGGMGVVYRARQQNPSRTVALKMILAGQFASTDEVARFRIEAEAAANLTHPGIVPIYEVGSHDGRHYFSMGYVAGQSLAAALKTRSFAPDEAADLVRQIAEAIQHAHQHGVIHRDLKPSNVLLDEQGRPQVTDFGLAKRIGDDTDLTCTGQIMGSPGYMAPEQASGRVHQVGAATDVYGLGAILYALLTGKPPFESDNLLDAIDLVCSSDVTPPRKHNRQIPRKLETICLKCLHKTPSARYHTAGELAADLHAYLNNEPIQARPLSLLERIVFWARRRPGLAITWAAMLLFYAYHLFCVWVVRDPVSSAPLFQVISIATALGYAIGAWFFQRMYEKPRRRSAAIYLWMSMNVVLLTMLLFSANGAASPLVLGYVLLVAASGALYQTGLVGYVTAISLIGYYIHVFFSLVFPKGPPFDIHWTICLSLTIVLLGMIQYFVVRKIRMANA</sequence>